<accession>A0A1Y6CV43</accession>
<dbReference type="EMBL" id="FWZX01000041">
    <property type="protein sequence ID" value="SMF80351.1"/>
    <property type="molecule type" value="Genomic_DNA"/>
</dbReference>
<dbReference type="STRING" id="560819.SAMN05428998_14128"/>
<proteinExistence type="predicted"/>
<organism evidence="1 2">
    <name type="scientific">Tistlia consotensis USBA 355</name>
    <dbReference type="NCBI Taxonomy" id="560819"/>
    <lineage>
        <taxon>Bacteria</taxon>
        <taxon>Pseudomonadati</taxon>
        <taxon>Pseudomonadota</taxon>
        <taxon>Alphaproteobacteria</taxon>
        <taxon>Rhodospirillales</taxon>
        <taxon>Rhodovibrionaceae</taxon>
        <taxon>Tistlia</taxon>
    </lineage>
</organism>
<dbReference type="RefSeq" id="WP_200808699.1">
    <property type="nucleotide sequence ID" value="NZ_FWZX01000041.1"/>
</dbReference>
<evidence type="ECO:0000313" key="1">
    <source>
        <dbReference type="EMBL" id="SMF80351.1"/>
    </source>
</evidence>
<reference evidence="1 2" key="1">
    <citation type="submission" date="2017-04" db="EMBL/GenBank/DDBJ databases">
        <authorList>
            <person name="Afonso C.L."/>
            <person name="Miller P.J."/>
            <person name="Scott M.A."/>
            <person name="Spackman E."/>
            <person name="Goraichik I."/>
            <person name="Dimitrov K.M."/>
            <person name="Suarez D.L."/>
            <person name="Swayne D.E."/>
        </authorList>
    </citation>
    <scope>NUCLEOTIDE SEQUENCE [LARGE SCALE GENOMIC DNA]</scope>
    <source>
        <strain evidence="1 2">USBA 355</strain>
    </source>
</reference>
<dbReference type="Proteomes" id="UP000192917">
    <property type="component" value="Unassembled WGS sequence"/>
</dbReference>
<protein>
    <submittedName>
        <fullName evidence="1">Uncharacterized protein</fullName>
    </submittedName>
</protein>
<dbReference type="AlphaFoldDB" id="A0A1Y6CV43"/>
<evidence type="ECO:0000313" key="2">
    <source>
        <dbReference type="Proteomes" id="UP000192917"/>
    </source>
</evidence>
<keyword evidence="2" id="KW-1185">Reference proteome</keyword>
<name>A0A1Y6CV43_9PROT</name>
<gene>
    <name evidence="1" type="ORF">SAMN05428998_14128</name>
</gene>
<sequence length="112" mass="11607">MAAGDGIAARAKAIDARTPELTVDLWLCATVDGGRTTPVAPGWGCPCRAEGPGASFWDGFPILGERAMAPGERRRVGFVFLSGEPAAAALRGAGRFLLWEGRVIGEAVVVPS</sequence>